<evidence type="ECO:0000313" key="1">
    <source>
        <dbReference type="EMBL" id="BAH50693.1"/>
    </source>
</evidence>
<proteinExistence type="predicted"/>
<name>C1B3J5_RHOOB</name>
<dbReference type="HOGENOM" id="CLU_1601404_0_0_11"/>
<dbReference type="EMBL" id="AP011115">
    <property type="protein sequence ID" value="BAH50693.1"/>
    <property type="molecule type" value="Genomic_DNA"/>
</dbReference>
<protein>
    <submittedName>
        <fullName evidence="1">Uncharacterized protein</fullName>
    </submittedName>
</protein>
<dbReference type="PATRIC" id="fig|632772.20.peg.2559"/>
<accession>C1B3J5</accession>
<dbReference type="KEGG" id="rop:ROP_24460"/>
<dbReference type="Proteomes" id="UP000002212">
    <property type="component" value="Chromosome"/>
</dbReference>
<evidence type="ECO:0000313" key="2">
    <source>
        <dbReference type="Proteomes" id="UP000002212"/>
    </source>
</evidence>
<reference evidence="1 2" key="1">
    <citation type="submission" date="2009-03" db="EMBL/GenBank/DDBJ databases">
        <title>Comparison of the complete genome sequences of Rhodococcus erythropolis PR4 and Rhodococcus opacus B4.</title>
        <authorList>
            <person name="Takarada H."/>
            <person name="Sekine M."/>
            <person name="Hosoyama A."/>
            <person name="Yamada R."/>
            <person name="Fujisawa T."/>
            <person name="Omata S."/>
            <person name="Shimizu A."/>
            <person name="Tsukatani N."/>
            <person name="Tanikawa S."/>
            <person name="Fujita N."/>
            <person name="Harayama S."/>
        </authorList>
    </citation>
    <scope>NUCLEOTIDE SEQUENCE [LARGE SCALE GENOMIC DNA]</scope>
    <source>
        <strain evidence="1 2">B4</strain>
    </source>
</reference>
<dbReference type="AlphaFoldDB" id="C1B3J5"/>
<sequence length="166" mass="19064">MQFYIPSLERPLLYTSTCFWMEGTIGESQVAGPIWFDNAFWKHGLEWKEYGYFLDKKIMWHVFCTKFDDGSFEWGHLVSGRDGFSPGVVIQSTGEVELTSDTDAWIGLDEDRWPTDLTFQVGDATYRMDGPRTERMTEFSESRWAGYRAQFVNPGAKATRAPSLTA</sequence>
<organism evidence="1 2">
    <name type="scientific">Rhodococcus opacus (strain B4)</name>
    <dbReference type="NCBI Taxonomy" id="632772"/>
    <lineage>
        <taxon>Bacteria</taxon>
        <taxon>Bacillati</taxon>
        <taxon>Actinomycetota</taxon>
        <taxon>Actinomycetes</taxon>
        <taxon>Mycobacteriales</taxon>
        <taxon>Nocardiaceae</taxon>
        <taxon>Rhodococcus</taxon>
    </lineage>
</organism>
<gene>
    <name evidence="1" type="ordered locus">ROP_24460</name>
</gene>
<dbReference type="STRING" id="632772.ROP_24460"/>
<dbReference type="RefSeq" id="WP_012689649.1">
    <property type="nucleotide sequence ID" value="NC_012522.1"/>
</dbReference>